<accession>A0A3S1B016</accession>
<reference evidence="1 2" key="1">
    <citation type="submission" date="2019-01" db="EMBL/GenBank/DDBJ databases">
        <title>A draft genome assembly of the solar-powered sea slug Elysia chlorotica.</title>
        <authorList>
            <person name="Cai H."/>
            <person name="Li Q."/>
            <person name="Fang X."/>
            <person name="Li J."/>
            <person name="Curtis N.E."/>
            <person name="Altenburger A."/>
            <person name="Shibata T."/>
            <person name="Feng M."/>
            <person name="Maeda T."/>
            <person name="Schwartz J.A."/>
            <person name="Shigenobu S."/>
            <person name="Lundholm N."/>
            <person name="Nishiyama T."/>
            <person name="Yang H."/>
            <person name="Hasebe M."/>
            <person name="Li S."/>
            <person name="Pierce S.K."/>
            <person name="Wang J."/>
        </authorList>
    </citation>
    <scope>NUCLEOTIDE SEQUENCE [LARGE SCALE GENOMIC DNA]</scope>
    <source>
        <strain evidence="1">EC2010</strain>
        <tissue evidence="1">Whole organism of an adult</tissue>
    </source>
</reference>
<feature type="non-terminal residue" evidence="1">
    <location>
        <position position="97"/>
    </location>
</feature>
<sequence>MHIPYVYTFVEGSTGYEFSVWAESHAVDGLCVLGECVETGPPLNLPQSHRRCLYTPGQYQVLIGIVGSAPCGTPLDRVDFFTVGLEVMNSLIVLHAP</sequence>
<protein>
    <submittedName>
        <fullName evidence="1">Uncharacterized protein</fullName>
    </submittedName>
</protein>
<comment type="caution">
    <text evidence="1">The sequence shown here is derived from an EMBL/GenBank/DDBJ whole genome shotgun (WGS) entry which is preliminary data.</text>
</comment>
<proteinExistence type="predicted"/>
<organism evidence="1 2">
    <name type="scientific">Elysia chlorotica</name>
    <name type="common">Eastern emerald elysia</name>
    <name type="synonym">Sea slug</name>
    <dbReference type="NCBI Taxonomy" id="188477"/>
    <lineage>
        <taxon>Eukaryota</taxon>
        <taxon>Metazoa</taxon>
        <taxon>Spiralia</taxon>
        <taxon>Lophotrochozoa</taxon>
        <taxon>Mollusca</taxon>
        <taxon>Gastropoda</taxon>
        <taxon>Heterobranchia</taxon>
        <taxon>Euthyneura</taxon>
        <taxon>Panpulmonata</taxon>
        <taxon>Sacoglossa</taxon>
        <taxon>Placobranchoidea</taxon>
        <taxon>Plakobranchidae</taxon>
        <taxon>Elysia</taxon>
    </lineage>
</organism>
<gene>
    <name evidence="1" type="ORF">EGW08_020703</name>
</gene>
<keyword evidence="2" id="KW-1185">Reference proteome</keyword>
<dbReference type="EMBL" id="RQTK01001200">
    <property type="protein sequence ID" value="RUS71533.1"/>
    <property type="molecule type" value="Genomic_DNA"/>
</dbReference>
<dbReference type="AlphaFoldDB" id="A0A3S1B016"/>
<evidence type="ECO:0000313" key="2">
    <source>
        <dbReference type="Proteomes" id="UP000271974"/>
    </source>
</evidence>
<dbReference type="Proteomes" id="UP000271974">
    <property type="component" value="Unassembled WGS sequence"/>
</dbReference>
<evidence type="ECO:0000313" key="1">
    <source>
        <dbReference type="EMBL" id="RUS71533.1"/>
    </source>
</evidence>
<name>A0A3S1B016_ELYCH</name>